<organism evidence="2">
    <name type="scientific">Panstrongylus lignarius</name>
    <dbReference type="NCBI Taxonomy" id="156445"/>
    <lineage>
        <taxon>Eukaryota</taxon>
        <taxon>Metazoa</taxon>
        <taxon>Ecdysozoa</taxon>
        <taxon>Arthropoda</taxon>
        <taxon>Hexapoda</taxon>
        <taxon>Insecta</taxon>
        <taxon>Pterygota</taxon>
        <taxon>Neoptera</taxon>
        <taxon>Paraneoptera</taxon>
        <taxon>Hemiptera</taxon>
        <taxon>Heteroptera</taxon>
        <taxon>Panheteroptera</taxon>
        <taxon>Cimicomorpha</taxon>
        <taxon>Reduviidae</taxon>
        <taxon>Triatominae</taxon>
        <taxon>Panstrongylus</taxon>
    </lineage>
</organism>
<accession>A0A224Y0G3</accession>
<evidence type="ECO:0000256" key="1">
    <source>
        <dbReference type="SAM" id="SignalP"/>
    </source>
</evidence>
<keyword evidence="1" id="KW-0732">Signal</keyword>
<name>A0A224Y0G3_9HEMI</name>
<reference evidence="2" key="1">
    <citation type="journal article" date="2018" name="PLoS Negl. Trop. Dis.">
        <title>An insight into the salivary gland and fat body transcriptome of Panstrongylus lignarius (Hemiptera: Heteroptera), the main vector of Chagas disease in Peru.</title>
        <authorList>
            <person name="Nevoa J.C."/>
            <person name="Mendes M.T."/>
            <person name="da Silva M.V."/>
            <person name="Soares S.C."/>
            <person name="Oliveira C.J.F."/>
            <person name="Ribeiro J.M.C."/>
        </authorList>
    </citation>
    <scope>NUCLEOTIDE SEQUENCE</scope>
</reference>
<protein>
    <submittedName>
        <fullName evidence="2">Putative secreted protein</fullName>
    </submittedName>
</protein>
<sequence length="120" mass="12914">MAILWVLMASLKELVGSFPGILDHCAVSGIIHHCAIASSESILGVLTSDLILLGDWLGLGEEAFVTVFHFSSAATIGMPRVAPSVGFLETSCSFTFNFHCFFGIHFLPDKAALRLASCRR</sequence>
<dbReference type="EMBL" id="GFTR01002014">
    <property type="protein sequence ID" value="JAW14412.1"/>
    <property type="molecule type" value="Transcribed_RNA"/>
</dbReference>
<dbReference type="AlphaFoldDB" id="A0A224Y0G3"/>
<proteinExistence type="predicted"/>
<evidence type="ECO:0000313" key="2">
    <source>
        <dbReference type="EMBL" id="JAW14412.1"/>
    </source>
</evidence>
<feature type="chain" id="PRO_5012827230" evidence="1">
    <location>
        <begin position="18"/>
        <end position="120"/>
    </location>
</feature>
<feature type="signal peptide" evidence="1">
    <location>
        <begin position="1"/>
        <end position="17"/>
    </location>
</feature>